<dbReference type="AlphaFoldDB" id="A0A2U9CSA0"/>
<dbReference type="EMBL" id="CP026261">
    <property type="protein sequence ID" value="AWP19461.1"/>
    <property type="molecule type" value="Genomic_DNA"/>
</dbReference>
<gene>
    <name evidence="1" type="ORF">SMAX5B_015966</name>
</gene>
<reference evidence="1 2" key="1">
    <citation type="submission" date="2017-12" db="EMBL/GenBank/DDBJ databases">
        <title>Integrating genomic resources of turbot (Scophthalmus maximus) in depth evaluation of genetic and physical mapping variation across individuals.</title>
        <authorList>
            <person name="Martinez P."/>
        </authorList>
    </citation>
    <scope>NUCLEOTIDE SEQUENCE [LARGE SCALE GENOMIC DNA]</scope>
</reference>
<evidence type="ECO:0000313" key="1">
    <source>
        <dbReference type="EMBL" id="AWP19461.1"/>
    </source>
</evidence>
<evidence type="ECO:0000313" key="2">
    <source>
        <dbReference type="Proteomes" id="UP000246464"/>
    </source>
</evidence>
<proteinExistence type="predicted"/>
<dbReference type="Proteomes" id="UP000246464">
    <property type="component" value="Chromosome 19"/>
</dbReference>
<sequence>MSWRTIHLHYVRNQRHNVEKFLWRTVKLERRHSTESVHSPTLFVNSVGVERKPVVLTNDGPTIVSRRLVLIY</sequence>
<organism evidence="1 2">
    <name type="scientific">Scophthalmus maximus</name>
    <name type="common">Turbot</name>
    <name type="synonym">Psetta maxima</name>
    <dbReference type="NCBI Taxonomy" id="52904"/>
    <lineage>
        <taxon>Eukaryota</taxon>
        <taxon>Metazoa</taxon>
        <taxon>Chordata</taxon>
        <taxon>Craniata</taxon>
        <taxon>Vertebrata</taxon>
        <taxon>Euteleostomi</taxon>
        <taxon>Actinopterygii</taxon>
        <taxon>Neopterygii</taxon>
        <taxon>Teleostei</taxon>
        <taxon>Neoteleostei</taxon>
        <taxon>Acanthomorphata</taxon>
        <taxon>Carangaria</taxon>
        <taxon>Pleuronectiformes</taxon>
        <taxon>Pleuronectoidei</taxon>
        <taxon>Scophthalmidae</taxon>
        <taxon>Scophthalmus</taxon>
    </lineage>
</organism>
<keyword evidence="2" id="KW-1185">Reference proteome</keyword>
<protein>
    <submittedName>
        <fullName evidence="1">Uncharacterized protein</fullName>
    </submittedName>
</protein>
<accession>A0A2U9CSA0</accession>
<name>A0A2U9CSA0_SCOMX</name>